<proteinExistence type="predicted"/>
<dbReference type="RefSeq" id="XP_007771181.1">
    <property type="nucleotide sequence ID" value="XM_007772991.1"/>
</dbReference>
<reference evidence="3" key="1">
    <citation type="journal article" date="2012" name="Science">
        <title>The Paleozoic origin of enzymatic lignin decomposition reconstructed from 31 fungal genomes.</title>
        <authorList>
            <person name="Floudas D."/>
            <person name="Binder M."/>
            <person name="Riley R."/>
            <person name="Barry K."/>
            <person name="Blanchette R.A."/>
            <person name="Henrissat B."/>
            <person name="Martinez A.T."/>
            <person name="Otillar R."/>
            <person name="Spatafora J.W."/>
            <person name="Yadav J.S."/>
            <person name="Aerts A."/>
            <person name="Benoit I."/>
            <person name="Boyd A."/>
            <person name="Carlson A."/>
            <person name="Copeland A."/>
            <person name="Coutinho P.M."/>
            <person name="de Vries R.P."/>
            <person name="Ferreira P."/>
            <person name="Findley K."/>
            <person name="Foster B."/>
            <person name="Gaskell J."/>
            <person name="Glotzer D."/>
            <person name="Gorecki P."/>
            <person name="Heitman J."/>
            <person name="Hesse C."/>
            <person name="Hori C."/>
            <person name="Igarashi K."/>
            <person name="Jurgens J.A."/>
            <person name="Kallen N."/>
            <person name="Kersten P."/>
            <person name="Kohler A."/>
            <person name="Kuees U."/>
            <person name="Kumar T.K.A."/>
            <person name="Kuo A."/>
            <person name="LaButti K."/>
            <person name="Larrondo L.F."/>
            <person name="Lindquist E."/>
            <person name="Ling A."/>
            <person name="Lombard V."/>
            <person name="Lucas S."/>
            <person name="Lundell T."/>
            <person name="Martin R."/>
            <person name="McLaughlin D.J."/>
            <person name="Morgenstern I."/>
            <person name="Morin E."/>
            <person name="Murat C."/>
            <person name="Nagy L.G."/>
            <person name="Nolan M."/>
            <person name="Ohm R.A."/>
            <person name="Patyshakuliyeva A."/>
            <person name="Rokas A."/>
            <person name="Ruiz-Duenas F.J."/>
            <person name="Sabat G."/>
            <person name="Salamov A."/>
            <person name="Samejima M."/>
            <person name="Schmutz J."/>
            <person name="Slot J.C."/>
            <person name="St John F."/>
            <person name="Stenlid J."/>
            <person name="Sun H."/>
            <person name="Sun S."/>
            <person name="Syed K."/>
            <person name="Tsang A."/>
            <person name="Wiebenga A."/>
            <person name="Young D."/>
            <person name="Pisabarro A."/>
            <person name="Eastwood D.C."/>
            <person name="Martin F."/>
            <person name="Cullen D."/>
            <person name="Grigoriev I.V."/>
            <person name="Hibbett D.S."/>
        </authorList>
    </citation>
    <scope>NUCLEOTIDE SEQUENCE [LARGE SCALE GENOMIC DNA]</scope>
    <source>
        <strain evidence="3">RWD-64-598 SS2</strain>
    </source>
</reference>
<feature type="region of interest" description="Disordered" evidence="1">
    <location>
        <begin position="57"/>
        <end position="110"/>
    </location>
</feature>
<dbReference type="GeneID" id="19209314"/>
<dbReference type="AlphaFoldDB" id="A0A5M3MHW3"/>
<evidence type="ECO:0000313" key="3">
    <source>
        <dbReference type="Proteomes" id="UP000053558"/>
    </source>
</evidence>
<accession>A0A5M3MHW3</accession>
<dbReference type="KEGG" id="cput:CONPUDRAFT_75260"/>
<sequence length="341" mass="39009">MRPLTERLEARFEPRVAEFGTHCPPVKLSPGKVTAPDSNLTALIPVLDPRANLKLATSSGARRDPSGFRGAWSSDGSAWTRSGRAPPKKKGFQYLGGGRADVDGSEDSERDDVDIDGFDDASFDLCRLCDFRSIISTSTKELDQTDGWRFTPGWYAVRRRARFENAERSRVIVGAWVGTYVYSESTDRDPTRAADSRWHGRCIDPLAMEKKHYMIRVFPFRRRYVFWTNSEPSREQRRGARCIVDARHYRVNVVNVVKASKLPRTRESEKNLKDRLRLACYGCLRSRDATRMRMRAESSDRGTGMKVSWHKQAPSAEWWKEVGMVIPKGNLTLEKERQRSE</sequence>
<organism evidence="2 3">
    <name type="scientific">Coniophora puteana (strain RWD-64-598)</name>
    <name type="common">Brown rot fungus</name>
    <dbReference type="NCBI Taxonomy" id="741705"/>
    <lineage>
        <taxon>Eukaryota</taxon>
        <taxon>Fungi</taxon>
        <taxon>Dikarya</taxon>
        <taxon>Basidiomycota</taxon>
        <taxon>Agaricomycotina</taxon>
        <taxon>Agaricomycetes</taxon>
        <taxon>Agaricomycetidae</taxon>
        <taxon>Boletales</taxon>
        <taxon>Coniophorineae</taxon>
        <taxon>Coniophoraceae</taxon>
        <taxon>Coniophora</taxon>
    </lineage>
</organism>
<dbReference type="Proteomes" id="UP000053558">
    <property type="component" value="Unassembled WGS sequence"/>
</dbReference>
<dbReference type="EMBL" id="JH711582">
    <property type="protein sequence ID" value="EIW78637.1"/>
    <property type="molecule type" value="Genomic_DNA"/>
</dbReference>
<comment type="caution">
    <text evidence="2">The sequence shown here is derived from an EMBL/GenBank/DDBJ whole genome shotgun (WGS) entry which is preliminary data.</text>
</comment>
<evidence type="ECO:0000313" key="2">
    <source>
        <dbReference type="EMBL" id="EIW78637.1"/>
    </source>
</evidence>
<keyword evidence="3" id="KW-1185">Reference proteome</keyword>
<evidence type="ECO:0000256" key="1">
    <source>
        <dbReference type="SAM" id="MobiDB-lite"/>
    </source>
</evidence>
<protein>
    <submittedName>
        <fullName evidence="2">Uncharacterized protein</fullName>
    </submittedName>
</protein>
<name>A0A5M3MHW3_CONPW</name>
<gene>
    <name evidence="2" type="ORF">CONPUDRAFT_75260</name>
</gene>